<evidence type="ECO:0000256" key="3">
    <source>
        <dbReference type="ARBA" id="ARBA00022837"/>
    </source>
</evidence>
<keyword evidence="10" id="KW-1185">Reference proteome</keyword>
<evidence type="ECO:0000256" key="4">
    <source>
        <dbReference type="ARBA" id="ARBA00022980"/>
    </source>
</evidence>
<dbReference type="OrthoDB" id="67700at2759"/>
<gene>
    <name evidence="9" type="ORF">AURDEDRAFT_88100</name>
</gene>
<evidence type="ECO:0000313" key="9">
    <source>
        <dbReference type="EMBL" id="EJD44517.1"/>
    </source>
</evidence>
<feature type="domain" description="C2" evidence="7">
    <location>
        <begin position="28"/>
        <end position="157"/>
    </location>
</feature>
<dbReference type="eggNOG" id="KOG1762">
    <property type="taxonomic scope" value="Eukaryota"/>
</dbReference>
<dbReference type="GO" id="GO:1990904">
    <property type="term" value="C:ribonucleoprotein complex"/>
    <property type="evidence" value="ECO:0007669"/>
    <property type="project" value="UniProtKB-KW"/>
</dbReference>
<feature type="region of interest" description="Disordered" evidence="6">
    <location>
        <begin position="218"/>
        <end position="240"/>
    </location>
</feature>
<feature type="domain" description="C2" evidence="7">
    <location>
        <begin position="257"/>
        <end position="380"/>
    </location>
</feature>
<dbReference type="InterPro" id="IPR011992">
    <property type="entry name" value="EF-hand-dom_pair"/>
</dbReference>
<dbReference type="EMBL" id="JH687770">
    <property type="protein sequence ID" value="EJD44517.1"/>
    <property type="molecule type" value="Genomic_DNA"/>
</dbReference>
<sequence>MSSPAQSPSSTKKRFSLGRTLSRHWSSSKSNLRDAAPLQDEKPLAILRVQVLGCKNLAAADRNGKSDPYVVVTFQRQRKKTPVMHKTLDPVYAKDATFDFPVYQSVVERLGTLLELVVWDKDLLGKDYLAELPLACASWFPSAEYDFASPKNHSFWRDLQSSRSKREARGAIHVKIGFVAPQGVGARSVDFGAIYGALSKQSRGDIFSTPATKGIGTLGDGSSVGRLNEDTDDEDSVSDSASARTLVKNLPSFRLNWEGTKIDYSFSQHKEIAGILLLEIKSASGLPKRKDLGTSGIECDPCVVVTFGKRTLRTRVIRHTLEPTWNERLILIVPKEYANSPISLSVLNWDTVTVSGDDTLGEATLDVSDLAASAPRPDEHTGLYPPEASISHGMRDFKLPLSIPKDSGLDAKSSPVLLVSAKFERHAAFRQRFWRAHLHEFDKDNSGTFSRRELSTFLLDSGIDLPPSKIDALFTQVGKDPRKDQMSVDEAVVALETLIGVPPASVPASEPGEGDSPVTHAQEPAAGPPPQPADPPAGPRPETDENPATPADPEARPPQPSQPPPQEPVSPPPSHLVASPDPVLVEEPVRGETSIPKPETPLSVSLPVQKEAPPSTGNEAPDANPGHATGAPAPVPGDDTSAPTPPSESSTQPPQTPKPDAEPVTKKKGSQPSNATPVPRRGITSAAEAELAAGYAALVLADAALEITAERLIAVLSAAGVHLEPFWADVFARGCANRDVKTMLLSVGGGAGQQGVASRPDATSHLEEHAEKREQVPSPAAPAEESDDDMGFGLFD</sequence>
<keyword evidence="3" id="KW-0106">Calcium</keyword>
<feature type="region of interest" description="Disordered" evidence="6">
    <location>
        <begin position="1"/>
        <end position="21"/>
    </location>
</feature>
<keyword evidence="5" id="KW-0687">Ribonucleoprotein</keyword>
<evidence type="ECO:0008006" key="11">
    <source>
        <dbReference type="Google" id="ProtNLM"/>
    </source>
</evidence>
<evidence type="ECO:0000259" key="7">
    <source>
        <dbReference type="PROSITE" id="PS50004"/>
    </source>
</evidence>
<feature type="region of interest" description="Disordered" evidence="6">
    <location>
        <begin position="503"/>
        <end position="680"/>
    </location>
</feature>
<dbReference type="Gene3D" id="1.10.10.1410">
    <property type="match status" value="1"/>
</dbReference>
<dbReference type="InterPro" id="IPR002048">
    <property type="entry name" value="EF_hand_dom"/>
</dbReference>
<evidence type="ECO:0000256" key="6">
    <source>
        <dbReference type="SAM" id="MobiDB-lite"/>
    </source>
</evidence>
<feature type="compositionally biased region" description="Pro residues" evidence="6">
    <location>
        <begin position="556"/>
        <end position="574"/>
    </location>
</feature>
<feature type="region of interest" description="Disordered" evidence="6">
    <location>
        <begin position="749"/>
        <end position="796"/>
    </location>
</feature>
<dbReference type="GO" id="GO:0016020">
    <property type="term" value="C:membrane"/>
    <property type="evidence" value="ECO:0007669"/>
    <property type="project" value="TreeGrafter"/>
</dbReference>
<dbReference type="Gene3D" id="2.60.40.150">
    <property type="entry name" value="C2 domain"/>
    <property type="match status" value="2"/>
</dbReference>
<dbReference type="GO" id="GO:0005509">
    <property type="term" value="F:calcium ion binding"/>
    <property type="evidence" value="ECO:0007669"/>
    <property type="project" value="InterPro"/>
</dbReference>
<dbReference type="KEGG" id="adl:AURDEDRAFT_88100"/>
<dbReference type="PANTHER" id="PTHR45911">
    <property type="entry name" value="C2 DOMAIN-CONTAINING PROTEIN"/>
    <property type="match status" value="1"/>
</dbReference>
<evidence type="ECO:0000256" key="1">
    <source>
        <dbReference type="ARBA" id="ARBA00005436"/>
    </source>
</evidence>
<dbReference type="eggNOG" id="KOG2419">
    <property type="taxonomic scope" value="Eukaryota"/>
</dbReference>
<evidence type="ECO:0000256" key="5">
    <source>
        <dbReference type="ARBA" id="ARBA00023274"/>
    </source>
</evidence>
<dbReference type="GO" id="GO:0005840">
    <property type="term" value="C:ribosome"/>
    <property type="evidence" value="ECO:0007669"/>
    <property type="project" value="UniProtKB-KW"/>
</dbReference>
<evidence type="ECO:0000259" key="8">
    <source>
        <dbReference type="PROSITE" id="PS50222"/>
    </source>
</evidence>
<dbReference type="Gene3D" id="1.10.238.10">
    <property type="entry name" value="EF-hand"/>
    <property type="match status" value="1"/>
</dbReference>
<feature type="compositionally biased region" description="Polar residues" evidence="6">
    <location>
        <begin position="1"/>
        <end position="10"/>
    </location>
</feature>
<dbReference type="InterPro" id="IPR035892">
    <property type="entry name" value="C2_domain_sf"/>
</dbReference>
<feature type="domain" description="EF-hand" evidence="8">
    <location>
        <begin position="429"/>
        <end position="464"/>
    </location>
</feature>
<dbReference type="Pfam" id="PF00168">
    <property type="entry name" value="C2"/>
    <property type="match status" value="2"/>
</dbReference>
<evidence type="ECO:0000256" key="2">
    <source>
        <dbReference type="ARBA" id="ARBA00022723"/>
    </source>
</evidence>
<dbReference type="FunFam" id="1.10.10.1410:FF:000002">
    <property type="entry name" value="60S acidic ribosomal protein P2"/>
    <property type="match status" value="1"/>
</dbReference>
<accession>J0WYZ6</accession>
<dbReference type="CDD" id="cd05831">
    <property type="entry name" value="Ribosomal_P1"/>
    <property type="match status" value="1"/>
</dbReference>
<dbReference type="Pfam" id="PF00428">
    <property type="entry name" value="Ribosomal_60s"/>
    <property type="match status" value="1"/>
</dbReference>
<keyword evidence="4" id="KW-0689">Ribosomal protein</keyword>
<dbReference type="SUPFAM" id="SSF49562">
    <property type="entry name" value="C2 domain (Calcium/lipid-binding domain, CaLB)"/>
    <property type="match status" value="2"/>
</dbReference>
<dbReference type="SMART" id="SM00239">
    <property type="entry name" value="C2"/>
    <property type="match status" value="2"/>
</dbReference>
<dbReference type="PROSITE" id="PS50222">
    <property type="entry name" value="EF_HAND_2"/>
    <property type="match status" value="1"/>
</dbReference>
<dbReference type="InterPro" id="IPR000008">
    <property type="entry name" value="C2_dom"/>
</dbReference>
<feature type="compositionally biased region" description="Basic and acidic residues" evidence="6">
    <location>
        <begin position="762"/>
        <end position="775"/>
    </location>
</feature>
<keyword evidence="2" id="KW-0479">Metal-binding</keyword>
<dbReference type="PRINTS" id="PR01217">
    <property type="entry name" value="PRICHEXTENSN"/>
</dbReference>
<name>J0WYZ6_AURST</name>
<dbReference type="AlphaFoldDB" id="J0WYZ6"/>
<evidence type="ECO:0000313" key="10">
    <source>
        <dbReference type="Proteomes" id="UP000006514"/>
    </source>
</evidence>
<dbReference type="Proteomes" id="UP000006514">
    <property type="component" value="Unassembled WGS sequence"/>
</dbReference>
<comment type="similarity">
    <text evidence="1">Belongs to the eukaryotic ribosomal protein P1/P2 family.</text>
</comment>
<feature type="compositionally biased region" description="Pro residues" evidence="6">
    <location>
        <begin position="526"/>
        <end position="539"/>
    </location>
</feature>
<reference evidence="10" key="1">
    <citation type="journal article" date="2012" name="Science">
        <title>The Paleozoic origin of enzymatic lignin decomposition reconstructed from 31 fungal genomes.</title>
        <authorList>
            <person name="Floudas D."/>
            <person name="Binder M."/>
            <person name="Riley R."/>
            <person name="Barry K."/>
            <person name="Blanchette R.A."/>
            <person name="Henrissat B."/>
            <person name="Martinez A.T."/>
            <person name="Otillar R."/>
            <person name="Spatafora J.W."/>
            <person name="Yadav J.S."/>
            <person name="Aerts A."/>
            <person name="Benoit I."/>
            <person name="Boyd A."/>
            <person name="Carlson A."/>
            <person name="Copeland A."/>
            <person name="Coutinho P.M."/>
            <person name="de Vries R.P."/>
            <person name="Ferreira P."/>
            <person name="Findley K."/>
            <person name="Foster B."/>
            <person name="Gaskell J."/>
            <person name="Glotzer D."/>
            <person name="Gorecki P."/>
            <person name="Heitman J."/>
            <person name="Hesse C."/>
            <person name="Hori C."/>
            <person name="Igarashi K."/>
            <person name="Jurgens J.A."/>
            <person name="Kallen N."/>
            <person name="Kersten P."/>
            <person name="Kohler A."/>
            <person name="Kuees U."/>
            <person name="Kumar T.K.A."/>
            <person name="Kuo A."/>
            <person name="LaButti K."/>
            <person name="Larrondo L.F."/>
            <person name="Lindquist E."/>
            <person name="Ling A."/>
            <person name="Lombard V."/>
            <person name="Lucas S."/>
            <person name="Lundell T."/>
            <person name="Martin R."/>
            <person name="McLaughlin D.J."/>
            <person name="Morgenstern I."/>
            <person name="Morin E."/>
            <person name="Murat C."/>
            <person name="Nagy L.G."/>
            <person name="Nolan M."/>
            <person name="Ohm R.A."/>
            <person name="Patyshakuliyeva A."/>
            <person name="Rokas A."/>
            <person name="Ruiz-Duenas F.J."/>
            <person name="Sabat G."/>
            <person name="Salamov A."/>
            <person name="Samejima M."/>
            <person name="Schmutz J."/>
            <person name="Slot J.C."/>
            <person name="St John F."/>
            <person name="Stenlid J."/>
            <person name="Sun H."/>
            <person name="Sun S."/>
            <person name="Syed K."/>
            <person name="Tsang A."/>
            <person name="Wiebenga A."/>
            <person name="Young D."/>
            <person name="Pisabarro A."/>
            <person name="Eastwood D.C."/>
            <person name="Martin F."/>
            <person name="Cullen D."/>
            <person name="Grigoriev I.V."/>
            <person name="Hibbett D.S."/>
        </authorList>
    </citation>
    <scope>NUCLEOTIDE SEQUENCE [LARGE SCALE GENOMIC DNA]</scope>
    <source>
        <strain evidence="10">TFB10046</strain>
    </source>
</reference>
<dbReference type="InParanoid" id="J0WYZ6"/>
<dbReference type="PROSITE" id="PS50004">
    <property type="entry name" value="C2"/>
    <property type="match status" value="2"/>
</dbReference>
<proteinExistence type="inferred from homology"/>
<organism evidence="9 10">
    <name type="scientific">Auricularia subglabra (strain TFB-10046 / SS5)</name>
    <name type="common">White-rot fungus</name>
    <name type="synonym">Auricularia delicata (strain TFB10046)</name>
    <dbReference type="NCBI Taxonomy" id="717982"/>
    <lineage>
        <taxon>Eukaryota</taxon>
        <taxon>Fungi</taxon>
        <taxon>Dikarya</taxon>
        <taxon>Basidiomycota</taxon>
        <taxon>Agaricomycotina</taxon>
        <taxon>Agaricomycetes</taxon>
        <taxon>Auriculariales</taxon>
        <taxon>Auriculariaceae</taxon>
        <taxon>Auricularia</taxon>
    </lineage>
</organism>
<protein>
    <recommendedName>
        <fullName evidence="11">Calmodulin</fullName>
    </recommendedName>
</protein>
<dbReference type="SUPFAM" id="SSF47473">
    <property type="entry name" value="EF-hand"/>
    <property type="match status" value="1"/>
</dbReference>
<dbReference type="InterPro" id="IPR038716">
    <property type="entry name" value="P1/P2_N_sf"/>
</dbReference>
<dbReference type="PANTHER" id="PTHR45911:SF4">
    <property type="entry name" value="MULTIPLE C2 AND TRANSMEMBRANE DOMAIN-CONTAINING PROTEIN"/>
    <property type="match status" value="1"/>
</dbReference>